<reference evidence="2" key="2">
    <citation type="submission" date="2018-04" db="EMBL/GenBank/DDBJ databases">
        <title>OnivRS2 (Oryza nivara Reference Sequence Version 2).</title>
        <authorList>
            <person name="Zhang J."/>
            <person name="Kudrna D."/>
            <person name="Lee S."/>
            <person name="Talag J."/>
            <person name="Rajasekar S."/>
            <person name="Welchert J."/>
            <person name="Hsing Y.-I."/>
            <person name="Wing R.A."/>
        </authorList>
    </citation>
    <scope>NUCLEOTIDE SEQUENCE [LARGE SCALE GENOMIC DNA]</scope>
    <source>
        <strain evidence="2">SL10</strain>
    </source>
</reference>
<sequence>METDEPATKAAGGEPKPSPATNAAGEEDEEEESSGGGGTEPENRVFLWTNFELVKEHAAVFVASGDSGPSFFRRKDTGFRVFRETVAHPSSVEKAPVSEYSLFRVCINPQVAYVSQVEIELGPVIKFQASYLGSLFASSAIVRCFDLTRAISSCHLRRL</sequence>
<feature type="region of interest" description="Disordered" evidence="1">
    <location>
        <begin position="1"/>
        <end position="42"/>
    </location>
</feature>
<dbReference type="HOGENOM" id="CLU_1828330_0_0_1"/>
<dbReference type="EnsemblPlants" id="ONIVA07G19090.1">
    <property type="protein sequence ID" value="ONIVA07G19090.1"/>
    <property type="gene ID" value="ONIVA07G19090"/>
</dbReference>
<dbReference type="OMA" id="ENRVFLW"/>
<evidence type="ECO:0000313" key="3">
    <source>
        <dbReference type="Proteomes" id="UP000006591"/>
    </source>
</evidence>
<evidence type="ECO:0000313" key="2">
    <source>
        <dbReference type="EnsemblPlants" id="ONIVA07G19090.1"/>
    </source>
</evidence>
<dbReference type="AlphaFoldDB" id="A0A0E0I322"/>
<dbReference type="Gramene" id="ONIVA07G19090.1">
    <property type="protein sequence ID" value="ONIVA07G19090.1"/>
    <property type="gene ID" value="ONIVA07G19090"/>
</dbReference>
<protein>
    <submittedName>
        <fullName evidence="2">Uncharacterized protein</fullName>
    </submittedName>
</protein>
<keyword evidence="3" id="KW-1185">Reference proteome</keyword>
<dbReference type="Proteomes" id="UP000006591">
    <property type="component" value="Chromosome 7"/>
</dbReference>
<name>A0A0E0I322_ORYNI</name>
<accession>A0A0E0I322</accession>
<proteinExistence type="predicted"/>
<evidence type="ECO:0000256" key="1">
    <source>
        <dbReference type="SAM" id="MobiDB-lite"/>
    </source>
</evidence>
<organism evidence="2">
    <name type="scientific">Oryza nivara</name>
    <name type="common">Indian wild rice</name>
    <name type="synonym">Oryza sativa f. spontanea</name>
    <dbReference type="NCBI Taxonomy" id="4536"/>
    <lineage>
        <taxon>Eukaryota</taxon>
        <taxon>Viridiplantae</taxon>
        <taxon>Streptophyta</taxon>
        <taxon>Embryophyta</taxon>
        <taxon>Tracheophyta</taxon>
        <taxon>Spermatophyta</taxon>
        <taxon>Magnoliopsida</taxon>
        <taxon>Liliopsida</taxon>
        <taxon>Poales</taxon>
        <taxon>Poaceae</taxon>
        <taxon>BOP clade</taxon>
        <taxon>Oryzoideae</taxon>
        <taxon>Oryzeae</taxon>
        <taxon>Oryzinae</taxon>
        <taxon>Oryza</taxon>
    </lineage>
</organism>
<reference evidence="2" key="1">
    <citation type="submission" date="2015-04" db="UniProtKB">
        <authorList>
            <consortium name="EnsemblPlants"/>
        </authorList>
    </citation>
    <scope>IDENTIFICATION</scope>
    <source>
        <strain evidence="2">SL10</strain>
    </source>
</reference>